<dbReference type="SUPFAM" id="SSF46626">
    <property type="entry name" value="Cytochrome c"/>
    <property type="match status" value="1"/>
</dbReference>
<comment type="similarity">
    <text evidence="1">Belongs to the cytochrome c family. PetJ subfamily.</text>
</comment>
<dbReference type="GO" id="GO:0046872">
    <property type="term" value="F:metal ion binding"/>
    <property type="evidence" value="ECO:0007669"/>
    <property type="project" value="UniProtKB-KW"/>
</dbReference>
<keyword evidence="4 8" id="KW-0479">Metal-binding</keyword>
<keyword evidence="6 8" id="KW-0408">Iron</keyword>
<comment type="caution">
    <text evidence="11">The sequence shown here is derived from an EMBL/GenBank/DDBJ whole genome shotgun (WGS) entry which is preliminary data.</text>
</comment>
<feature type="chain" id="PRO_5044856606" description="Cytochrome c domain-containing protein" evidence="9">
    <location>
        <begin position="26"/>
        <end position="179"/>
    </location>
</feature>
<gene>
    <name evidence="11" type="ORF">HJC23_002821</name>
</gene>
<dbReference type="Gene3D" id="1.10.760.10">
    <property type="entry name" value="Cytochrome c-like domain"/>
    <property type="match status" value="1"/>
</dbReference>
<sequence length="179" mass="19610">MVRVNIYALLILATAAVLLPNETYAFHLCTTESQYGRIAIAPSRMSQSPSEDNTFDFRAPYCDEFASALRQSSAIASVVFAAFAFSAAPYPADAGDISKGTEVFTANCVGCHRGGQNFVNEKKTLQKDVLEKYVGLDEEKVAKFFKDSFVHKVVGGKLTEEDISDVVSYVVDQAKGEKW</sequence>
<evidence type="ECO:0000313" key="12">
    <source>
        <dbReference type="Proteomes" id="UP001516023"/>
    </source>
</evidence>
<proteinExistence type="inferred from homology"/>
<keyword evidence="5" id="KW-0249">Electron transport</keyword>
<keyword evidence="9" id="KW-0732">Signal</keyword>
<dbReference type="InterPro" id="IPR009056">
    <property type="entry name" value="Cyt_c-like_dom"/>
</dbReference>
<reference evidence="11 12" key="1">
    <citation type="journal article" date="2020" name="G3 (Bethesda)">
        <title>Improved Reference Genome for Cyclotella cryptica CCMP332, a Model for Cell Wall Morphogenesis, Salinity Adaptation, and Lipid Production in Diatoms (Bacillariophyta).</title>
        <authorList>
            <person name="Roberts W.R."/>
            <person name="Downey K.M."/>
            <person name="Ruck E.C."/>
            <person name="Traller J.C."/>
            <person name="Alverson A.J."/>
        </authorList>
    </citation>
    <scope>NUCLEOTIDE SEQUENCE [LARGE SCALE GENOMIC DNA]</scope>
    <source>
        <strain evidence="11 12">CCMP332</strain>
    </source>
</reference>
<dbReference type="AlphaFoldDB" id="A0ABD3PNI8"/>
<evidence type="ECO:0000256" key="8">
    <source>
        <dbReference type="PROSITE-ProRule" id="PRU00433"/>
    </source>
</evidence>
<evidence type="ECO:0000256" key="3">
    <source>
        <dbReference type="ARBA" id="ARBA00022617"/>
    </source>
</evidence>
<evidence type="ECO:0000256" key="2">
    <source>
        <dbReference type="ARBA" id="ARBA00022448"/>
    </source>
</evidence>
<dbReference type="PANTHER" id="PTHR34688">
    <property type="entry name" value="CYTOCHROME C6, CHLOROPLASTIC"/>
    <property type="match status" value="1"/>
</dbReference>
<dbReference type="InterPro" id="IPR036909">
    <property type="entry name" value="Cyt_c-like_dom_sf"/>
</dbReference>
<accession>A0ABD3PNI8</accession>
<evidence type="ECO:0000313" key="11">
    <source>
        <dbReference type="EMBL" id="KAL3789236.1"/>
    </source>
</evidence>
<evidence type="ECO:0000256" key="6">
    <source>
        <dbReference type="ARBA" id="ARBA00023004"/>
    </source>
</evidence>
<evidence type="ECO:0000256" key="4">
    <source>
        <dbReference type="ARBA" id="ARBA00022723"/>
    </source>
</evidence>
<dbReference type="PANTHER" id="PTHR34688:SF2">
    <property type="entry name" value="CYTOCHROME C6, CHLOROPLASTIC"/>
    <property type="match status" value="1"/>
</dbReference>
<feature type="signal peptide" evidence="9">
    <location>
        <begin position="1"/>
        <end position="25"/>
    </location>
</feature>
<evidence type="ECO:0000256" key="5">
    <source>
        <dbReference type="ARBA" id="ARBA00022982"/>
    </source>
</evidence>
<keyword evidence="3 8" id="KW-0349">Heme</keyword>
<name>A0ABD3PNI8_9STRA</name>
<dbReference type="EMBL" id="JABMIG020000144">
    <property type="protein sequence ID" value="KAL3789236.1"/>
    <property type="molecule type" value="Genomic_DNA"/>
</dbReference>
<evidence type="ECO:0000259" key="10">
    <source>
        <dbReference type="PROSITE" id="PS51007"/>
    </source>
</evidence>
<dbReference type="InterPro" id="IPR023655">
    <property type="entry name" value="Cyt_C6"/>
</dbReference>
<protein>
    <recommendedName>
        <fullName evidence="10">Cytochrome c domain-containing protein</fullName>
    </recommendedName>
</protein>
<organism evidence="11 12">
    <name type="scientific">Cyclotella cryptica</name>
    <dbReference type="NCBI Taxonomy" id="29204"/>
    <lineage>
        <taxon>Eukaryota</taxon>
        <taxon>Sar</taxon>
        <taxon>Stramenopiles</taxon>
        <taxon>Ochrophyta</taxon>
        <taxon>Bacillariophyta</taxon>
        <taxon>Coscinodiscophyceae</taxon>
        <taxon>Thalassiosirophycidae</taxon>
        <taxon>Stephanodiscales</taxon>
        <taxon>Stephanodiscaceae</taxon>
        <taxon>Cyclotella</taxon>
    </lineage>
</organism>
<dbReference type="Pfam" id="PF00034">
    <property type="entry name" value="Cytochrom_C"/>
    <property type="match status" value="1"/>
</dbReference>
<evidence type="ECO:0000256" key="1">
    <source>
        <dbReference type="ARBA" id="ARBA00009650"/>
    </source>
</evidence>
<dbReference type="PROSITE" id="PS51007">
    <property type="entry name" value="CYTC"/>
    <property type="match status" value="1"/>
</dbReference>
<dbReference type="Proteomes" id="UP001516023">
    <property type="component" value="Unassembled WGS sequence"/>
</dbReference>
<evidence type="ECO:0000256" key="9">
    <source>
        <dbReference type="SAM" id="SignalP"/>
    </source>
</evidence>
<feature type="domain" description="Cytochrome c" evidence="10">
    <location>
        <begin position="95"/>
        <end position="174"/>
    </location>
</feature>
<keyword evidence="12" id="KW-1185">Reference proteome</keyword>
<keyword evidence="7" id="KW-0793">Thylakoid</keyword>
<evidence type="ECO:0000256" key="7">
    <source>
        <dbReference type="ARBA" id="ARBA00023078"/>
    </source>
</evidence>
<keyword evidence="2" id="KW-0813">Transport</keyword>